<evidence type="ECO:0000313" key="2">
    <source>
        <dbReference type="Proteomes" id="UP001152755"/>
    </source>
</evidence>
<dbReference type="AlphaFoldDB" id="A0A9X4RDF0"/>
<reference evidence="1" key="1">
    <citation type="submission" date="2022-08" db="EMBL/GenBank/DDBJ databases">
        <title>Genome analysis of Corynebacteriales strain.</title>
        <authorList>
            <person name="Lee S.D."/>
        </authorList>
    </citation>
    <scope>NUCLEOTIDE SEQUENCE</scope>
    <source>
        <strain evidence="1">D3-21</strain>
    </source>
</reference>
<name>A0A9X4RDF0_9ACTN</name>
<dbReference type="EMBL" id="JANRHA010000005">
    <property type="protein sequence ID" value="MDG3014750.1"/>
    <property type="molecule type" value="Genomic_DNA"/>
</dbReference>
<proteinExistence type="predicted"/>
<protein>
    <submittedName>
        <fullName evidence="1">Uncharacterized protein</fullName>
    </submittedName>
</protein>
<dbReference type="Proteomes" id="UP001152755">
    <property type="component" value="Unassembled WGS sequence"/>
</dbReference>
<accession>A0A9X4RDF0</accession>
<evidence type="ECO:0000313" key="1">
    <source>
        <dbReference type="EMBL" id="MDG3014750.1"/>
    </source>
</evidence>
<keyword evidence="2" id="KW-1185">Reference proteome</keyword>
<sequence>MTEGLDTHVAGDENSCHALAASMSAVAGSVQAGADAFLKARSSSEWVWASGDEFRTKVTAMSNTTDRVEDQCRRFAQALTEFANSLAAVKATMASIRARAVTGMLTVTGETIDFPTLGGASAMVVIDQIKLIAFGEALEGVAAARVAEANAHHALEAALARVTEQLATVPSDPSLVLGNQSAGVVEASIEASHKWDSAARATAQSAATSSAFTWMPDSPTTAAAATVGIMADSTGKGLEMAAEDAAKELGGVGTRSAGLTGKALGPIGAMLGAVPAYVGDVNGGMGKTEAGVSEFGAAGAGTVVGSKIGEAAGKAVSKLVGRAIIGDMAEGTLVGGVALEAAEGAAEGAAIGSVVPGVGTAAGLIVGAVVGGGVAWAASKGAQAVWDRL</sequence>
<gene>
    <name evidence="1" type="ORF">NVS88_09295</name>
</gene>
<dbReference type="RefSeq" id="WP_332519755.1">
    <property type="nucleotide sequence ID" value="NZ_JANRHA010000005.1"/>
</dbReference>
<comment type="caution">
    <text evidence="1">The sequence shown here is derived from an EMBL/GenBank/DDBJ whole genome shotgun (WGS) entry which is preliminary data.</text>
</comment>
<organism evidence="1 2">
    <name type="scientific">Speluncibacter jeojiensis</name>
    <dbReference type="NCBI Taxonomy" id="2710754"/>
    <lineage>
        <taxon>Bacteria</taxon>
        <taxon>Bacillati</taxon>
        <taxon>Actinomycetota</taxon>
        <taxon>Actinomycetes</taxon>
        <taxon>Mycobacteriales</taxon>
        <taxon>Speluncibacteraceae</taxon>
        <taxon>Speluncibacter</taxon>
    </lineage>
</organism>